<organism evidence="1 2">
    <name type="scientific">Phaeosphaeria nodorum (strain SN15 / ATCC MYA-4574 / FGSC 10173)</name>
    <name type="common">Glume blotch fungus</name>
    <name type="synonym">Parastagonospora nodorum</name>
    <dbReference type="NCBI Taxonomy" id="321614"/>
    <lineage>
        <taxon>Eukaryota</taxon>
        <taxon>Fungi</taxon>
        <taxon>Dikarya</taxon>
        <taxon>Ascomycota</taxon>
        <taxon>Pezizomycotina</taxon>
        <taxon>Dothideomycetes</taxon>
        <taxon>Pleosporomycetidae</taxon>
        <taxon>Pleosporales</taxon>
        <taxon>Pleosporineae</taxon>
        <taxon>Phaeosphaeriaceae</taxon>
        <taxon>Parastagonospora</taxon>
    </lineage>
</organism>
<dbReference type="AlphaFoldDB" id="A0A7U2FCX6"/>
<evidence type="ECO:0000313" key="1">
    <source>
        <dbReference type="EMBL" id="QRD02728.1"/>
    </source>
</evidence>
<dbReference type="Proteomes" id="UP000663193">
    <property type="component" value="Chromosome 14"/>
</dbReference>
<dbReference type="EMBL" id="CP069036">
    <property type="protein sequence ID" value="QRD02728.1"/>
    <property type="molecule type" value="Genomic_DNA"/>
</dbReference>
<keyword evidence="2" id="KW-1185">Reference proteome</keyword>
<evidence type="ECO:0000313" key="2">
    <source>
        <dbReference type="Proteomes" id="UP000663193"/>
    </source>
</evidence>
<accession>A0A7U2FCX6</accession>
<sequence length="53" mass="6155">MAFAYLERFLGRWRLIGYDMSFCTWAVCMNGRDGMEMEKTSQTYSTLSIGIIC</sequence>
<reference evidence="2" key="1">
    <citation type="journal article" date="2021" name="BMC Genomics">
        <title>Chromosome-level genome assembly and manually-curated proteome of model necrotroph Parastagonospora nodorum Sn15 reveals a genome-wide trove of candidate effector homologs, and redundancy of virulence-related functions within an accessory chromosome.</title>
        <authorList>
            <person name="Bertazzoni S."/>
            <person name="Jones D.A.B."/>
            <person name="Phan H.T."/>
            <person name="Tan K.-C."/>
            <person name="Hane J.K."/>
        </authorList>
    </citation>
    <scope>NUCLEOTIDE SEQUENCE [LARGE SCALE GENOMIC DNA]</scope>
    <source>
        <strain evidence="2">SN15 / ATCC MYA-4574 / FGSC 10173)</strain>
    </source>
</reference>
<protein>
    <submittedName>
        <fullName evidence="1">Uncharacterized protein</fullName>
    </submittedName>
</protein>
<dbReference type="VEuPathDB" id="FungiDB:JI435_418510"/>
<proteinExistence type="predicted"/>
<name>A0A7U2FCX6_PHANO</name>
<gene>
    <name evidence="1" type="ORF">JI435_418510</name>
</gene>